<proteinExistence type="predicted"/>
<keyword evidence="2" id="KW-1185">Reference proteome</keyword>
<reference evidence="1 2" key="1">
    <citation type="submission" date="2024-04" db="EMBL/GenBank/DDBJ databases">
        <authorList>
            <person name="Fracassetti M."/>
        </authorList>
    </citation>
    <scope>NUCLEOTIDE SEQUENCE [LARGE SCALE GENOMIC DNA]</scope>
</reference>
<evidence type="ECO:0000313" key="2">
    <source>
        <dbReference type="Proteomes" id="UP001497516"/>
    </source>
</evidence>
<accession>A0AAV2GGI1</accession>
<name>A0AAV2GGI1_9ROSI</name>
<dbReference type="AlphaFoldDB" id="A0AAV2GGI1"/>
<dbReference type="EMBL" id="OZ034821">
    <property type="protein sequence ID" value="CAL1409362.1"/>
    <property type="molecule type" value="Genomic_DNA"/>
</dbReference>
<gene>
    <name evidence="1" type="ORF">LTRI10_LOCUS48866</name>
</gene>
<dbReference type="Proteomes" id="UP001497516">
    <property type="component" value="Chromosome 8"/>
</dbReference>
<organism evidence="1 2">
    <name type="scientific">Linum trigynum</name>
    <dbReference type="NCBI Taxonomy" id="586398"/>
    <lineage>
        <taxon>Eukaryota</taxon>
        <taxon>Viridiplantae</taxon>
        <taxon>Streptophyta</taxon>
        <taxon>Embryophyta</taxon>
        <taxon>Tracheophyta</taxon>
        <taxon>Spermatophyta</taxon>
        <taxon>Magnoliopsida</taxon>
        <taxon>eudicotyledons</taxon>
        <taxon>Gunneridae</taxon>
        <taxon>Pentapetalae</taxon>
        <taxon>rosids</taxon>
        <taxon>fabids</taxon>
        <taxon>Malpighiales</taxon>
        <taxon>Linaceae</taxon>
        <taxon>Linum</taxon>
    </lineage>
</organism>
<evidence type="ECO:0000313" key="1">
    <source>
        <dbReference type="EMBL" id="CAL1409362.1"/>
    </source>
</evidence>
<protein>
    <submittedName>
        <fullName evidence="1">Uncharacterized protein</fullName>
    </submittedName>
</protein>
<sequence>MGTDPIAGEFSWGGDSVAPSLASPSSGGLGFFSVQQHIICNPLYIISIRRSAKCITRWEKPRFAGSSSVPYD</sequence>